<keyword evidence="1" id="KW-0812">Transmembrane</keyword>
<dbReference type="EMBL" id="JARKIF010000021">
    <property type="protein sequence ID" value="KAJ7617344.1"/>
    <property type="molecule type" value="Genomic_DNA"/>
</dbReference>
<evidence type="ECO:0000256" key="1">
    <source>
        <dbReference type="SAM" id="Phobius"/>
    </source>
</evidence>
<organism evidence="2 3">
    <name type="scientific">Roridomyces roridus</name>
    <dbReference type="NCBI Taxonomy" id="1738132"/>
    <lineage>
        <taxon>Eukaryota</taxon>
        <taxon>Fungi</taxon>
        <taxon>Dikarya</taxon>
        <taxon>Basidiomycota</taxon>
        <taxon>Agaricomycotina</taxon>
        <taxon>Agaricomycetes</taxon>
        <taxon>Agaricomycetidae</taxon>
        <taxon>Agaricales</taxon>
        <taxon>Marasmiineae</taxon>
        <taxon>Mycenaceae</taxon>
        <taxon>Roridomyces</taxon>
    </lineage>
</organism>
<dbReference type="AlphaFoldDB" id="A0AAD7BD96"/>
<dbReference type="Proteomes" id="UP001221142">
    <property type="component" value="Unassembled WGS sequence"/>
</dbReference>
<evidence type="ECO:0000313" key="3">
    <source>
        <dbReference type="Proteomes" id="UP001221142"/>
    </source>
</evidence>
<gene>
    <name evidence="2" type="ORF">FB45DRAFT_1104716</name>
</gene>
<evidence type="ECO:0000313" key="2">
    <source>
        <dbReference type="EMBL" id="KAJ7617344.1"/>
    </source>
</evidence>
<accession>A0AAD7BD96</accession>
<proteinExistence type="predicted"/>
<protein>
    <submittedName>
        <fullName evidence="2">Uncharacterized protein</fullName>
    </submittedName>
</protein>
<feature type="transmembrane region" description="Helical" evidence="1">
    <location>
        <begin position="59"/>
        <end position="83"/>
    </location>
</feature>
<keyword evidence="1" id="KW-0472">Membrane</keyword>
<keyword evidence="3" id="KW-1185">Reference proteome</keyword>
<feature type="transmembrane region" description="Helical" evidence="1">
    <location>
        <begin position="25"/>
        <end position="47"/>
    </location>
</feature>
<keyword evidence="1" id="KW-1133">Transmembrane helix</keyword>
<comment type="caution">
    <text evidence="2">The sequence shown here is derived from an EMBL/GenBank/DDBJ whole genome shotgun (WGS) entry which is preliminary data.</text>
</comment>
<reference evidence="2" key="1">
    <citation type="submission" date="2023-03" db="EMBL/GenBank/DDBJ databases">
        <title>Massive genome expansion in bonnet fungi (Mycena s.s.) driven by repeated elements and novel gene families across ecological guilds.</title>
        <authorList>
            <consortium name="Lawrence Berkeley National Laboratory"/>
            <person name="Harder C.B."/>
            <person name="Miyauchi S."/>
            <person name="Viragh M."/>
            <person name="Kuo A."/>
            <person name="Thoen E."/>
            <person name="Andreopoulos B."/>
            <person name="Lu D."/>
            <person name="Skrede I."/>
            <person name="Drula E."/>
            <person name="Henrissat B."/>
            <person name="Morin E."/>
            <person name="Kohler A."/>
            <person name="Barry K."/>
            <person name="LaButti K."/>
            <person name="Morin E."/>
            <person name="Salamov A."/>
            <person name="Lipzen A."/>
            <person name="Mereny Z."/>
            <person name="Hegedus B."/>
            <person name="Baldrian P."/>
            <person name="Stursova M."/>
            <person name="Weitz H."/>
            <person name="Taylor A."/>
            <person name="Grigoriev I.V."/>
            <person name="Nagy L.G."/>
            <person name="Martin F."/>
            <person name="Kauserud H."/>
        </authorList>
    </citation>
    <scope>NUCLEOTIDE SEQUENCE</scope>
    <source>
        <strain evidence="2">9284</strain>
    </source>
</reference>
<sequence>MNPHSLAVAGLSSEQTLVRAFLGPWLVGGCLDLLFMGVLGCQLVNYYNWYKDDSINLRLTVAMLALLNVLKSAECFASLWIFLINHYGDINTALAMSSRMESKNNLL</sequence>
<name>A0AAD7BD96_9AGAR</name>